<organism evidence="1 2">
    <name type="scientific">Microlunatus ginsengisoli</name>
    <dbReference type="NCBI Taxonomy" id="363863"/>
    <lineage>
        <taxon>Bacteria</taxon>
        <taxon>Bacillati</taxon>
        <taxon>Actinomycetota</taxon>
        <taxon>Actinomycetes</taxon>
        <taxon>Propionibacteriales</taxon>
        <taxon>Propionibacteriaceae</taxon>
        <taxon>Microlunatus</taxon>
    </lineage>
</organism>
<dbReference type="Proteomes" id="UP001501490">
    <property type="component" value="Unassembled WGS sequence"/>
</dbReference>
<proteinExistence type="predicted"/>
<dbReference type="PANTHER" id="PTHR12526">
    <property type="entry name" value="GLYCOSYLTRANSFERASE"/>
    <property type="match status" value="1"/>
</dbReference>
<gene>
    <name evidence="1" type="ORF">GCM10022236_06450</name>
</gene>
<dbReference type="SUPFAM" id="SSF53756">
    <property type="entry name" value="UDP-Glycosyltransferase/glycogen phosphorylase"/>
    <property type="match status" value="1"/>
</dbReference>
<dbReference type="EMBL" id="BAABAB010000005">
    <property type="protein sequence ID" value="GAA3607351.1"/>
    <property type="molecule type" value="Genomic_DNA"/>
</dbReference>
<reference evidence="2" key="1">
    <citation type="journal article" date="2019" name="Int. J. Syst. Evol. Microbiol.">
        <title>The Global Catalogue of Microorganisms (GCM) 10K type strain sequencing project: providing services to taxonomists for standard genome sequencing and annotation.</title>
        <authorList>
            <consortium name="The Broad Institute Genomics Platform"/>
            <consortium name="The Broad Institute Genome Sequencing Center for Infectious Disease"/>
            <person name="Wu L."/>
            <person name="Ma J."/>
        </authorList>
    </citation>
    <scope>NUCLEOTIDE SEQUENCE [LARGE SCALE GENOMIC DNA]</scope>
    <source>
        <strain evidence="2">JCM 16929</strain>
    </source>
</reference>
<keyword evidence="2" id="KW-1185">Reference proteome</keyword>
<protein>
    <recommendedName>
        <fullName evidence="3">Glycosyltransferase</fullName>
    </recommendedName>
</protein>
<dbReference type="Pfam" id="PF13692">
    <property type="entry name" value="Glyco_trans_1_4"/>
    <property type="match status" value="1"/>
</dbReference>
<sequence length="418" mass="45541">MRPSRADAAPAAAVADGSAPIRIFTEARLYREPAGGFVTLDRSSADGAWRPYRDRWADAQLVARVGDVRPGDDDALSVGPIEVRPLPYYTGPRQLLAQLPRLVTAVIRTTSDISLCMFRLPGPIGFIGSLWCRLRGRRYAVEVVGDPVDVLRSGVAGSAGVRLAAACGVVMRWAVGGAATAHYVTEQTLQRHYPASRATSTHVFSNVDLHEDDFTAAPRSERPAIRRLIAVGTHDQLYKGHDDLIRAVGLLRADYPELRLRLVGDGRHSALLRSLAARTGVEDRVEFVGRVDSRTRLRELLDTSDLFCMPSRTEGLPRALIEAMARGVPSIGTTVGGIPELLPAELLVPPDDPVRLATLITRLADDPRLAAAASQIAWQTAQRFRPEEMARRRSAWYAALAELTSRGKVPVEANRGDS</sequence>
<dbReference type="PANTHER" id="PTHR12526:SF636">
    <property type="entry name" value="BLL3647 PROTEIN"/>
    <property type="match status" value="1"/>
</dbReference>
<accession>A0ABP6ZGY6</accession>
<evidence type="ECO:0008006" key="3">
    <source>
        <dbReference type="Google" id="ProtNLM"/>
    </source>
</evidence>
<dbReference type="RefSeq" id="WP_344801642.1">
    <property type="nucleotide sequence ID" value="NZ_BAABAB010000005.1"/>
</dbReference>
<evidence type="ECO:0000313" key="2">
    <source>
        <dbReference type="Proteomes" id="UP001501490"/>
    </source>
</evidence>
<dbReference type="CDD" id="cd03801">
    <property type="entry name" value="GT4_PimA-like"/>
    <property type="match status" value="1"/>
</dbReference>
<comment type="caution">
    <text evidence="1">The sequence shown here is derived from an EMBL/GenBank/DDBJ whole genome shotgun (WGS) entry which is preliminary data.</text>
</comment>
<evidence type="ECO:0000313" key="1">
    <source>
        <dbReference type="EMBL" id="GAA3607351.1"/>
    </source>
</evidence>
<name>A0ABP6ZGY6_9ACTN</name>
<dbReference type="Gene3D" id="3.40.50.2000">
    <property type="entry name" value="Glycogen Phosphorylase B"/>
    <property type="match status" value="2"/>
</dbReference>